<dbReference type="Proteomes" id="UP000050326">
    <property type="component" value="Unassembled WGS sequence"/>
</dbReference>
<name>A0A0P8YZB9_9CLOT</name>
<dbReference type="SUPFAM" id="SSF51726">
    <property type="entry name" value="UROD/MetE-like"/>
    <property type="match status" value="1"/>
</dbReference>
<dbReference type="Gene3D" id="3.20.20.210">
    <property type="match status" value="1"/>
</dbReference>
<dbReference type="EMBL" id="LKET01000026">
    <property type="protein sequence ID" value="KPU45212.1"/>
    <property type="molecule type" value="Genomic_DNA"/>
</dbReference>
<organism evidence="1 2">
    <name type="scientific">Oxobacter pfennigii</name>
    <dbReference type="NCBI Taxonomy" id="36849"/>
    <lineage>
        <taxon>Bacteria</taxon>
        <taxon>Bacillati</taxon>
        <taxon>Bacillota</taxon>
        <taxon>Clostridia</taxon>
        <taxon>Eubacteriales</taxon>
        <taxon>Clostridiaceae</taxon>
        <taxon>Oxobacter</taxon>
    </lineage>
</organism>
<protein>
    <recommendedName>
        <fullName evidence="3">Uroporphyrinogen decarboxylase (URO-D) domain-containing protein</fullName>
    </recommendedName>
</protein>
<evidence type="ECO:0000313" key="2">
    <source>
        <dbReference type="Proteomes" id="UP000050326"/>
    </source>
</evidence>
<gene>
    <name evidence="1" type="ORF">OXPF_11030</name>
</gene>
<dbReference type="AlphaFoldDB" id="A0A0P8YZB9"/>
<dbReference type="InterPro" id="IPR038071">
    <property type="entry name" value="UROD/MetE-like_sf"/>
</dbReference>
<evidence type="ECO:0008006" key="3">
    <source>
        <dbReference type="Google" id="ProtNLM"/>
    </source>
</evidence>
<keyword evidence="2" id="KW-1185">Reference proteome</keyword>
<accession>A0A0P8YZB9</accession>
<dbReference type="RefSeq" id="WP_054874210.1">
    <property type="nucleotide sequence ID" value="NZ_LKET01000026.1"/>
</dbReference>
<sequence length="88" mass="9937">MKRICDEIKNAGKIAEFHCCGNCSTWLIDEFIDIGVDIVQLPMPNDKLLEAKKKYGNRLVITGGFDRRGPASYPNAPEAIVREWVRSN</sequence>
<dbReference type="STRING" id="36849.OXPF_11030"/>
<evidence type="ECO:0000313" key="1">
    <source>
        <dbReference type="EMBL" id="KPU45212.1"/>
    </source>
</evidence>
<comment type="caution">
    <text evidence="1">The sequence shown here is derived from an EMBL/GenBank/DDBJ whole genome shotgun (WGS) entry which is preliminary data.</text>
</comment>
<reference evidence="1 2" key="1">
    <citation type="submission" date="2015-09" db="EMBL/GenBank/DDBJ databases">
        <title>Genome sequence of Oxobacter pfennigii DSM 3222.</title>
        <authorList>
            <person name="Poehlein A."/>
            <person name="Bengelsdorf F.R."/>
            <person name="Schiel-Bengelsdorf B."/>
            <person name="Duerre P."/>
            <person name="Daniel R."/>
        </authorList>
    </citation>
    <scope>NUCLEOTIDE SEQUENCE [LARGE SCALE GENOMIC DNA]</scope>
    <source>
        <strain evidence="1 2">DSM 3222</strain>
    </source>
</reference>
<dbReference type="OrthoDB" id="1971652at2"/>
<proteinExistence type="predicted"/>